<evidence type="ECO:0000256" key="1">
    <source>
        <dbReference type="SAM" id="MobiDB-lite"/>
    </source>
</evidence>
<name>D8QY31_SELML</name>
<organism evidence="3">
    <name type="scientific">Selaginella moellendorffii</name>
    <name type="common">Spikemoss</name>
    <dbReference type="NCBI Taxonomy" id="88036"/>
    <lineage>
        <taxon>Eukaryota</taxon>
        <taxon>Viridiplantae</taxon>
        <taxon>Streptophyta</taxon>
        <taxon>Embryophyta</taxon>
        <taxon>Tracheophyta</taxon>
        <taxon>Lycopodiopsida</taxon>
        <taxon>Selaginellales</taxon>
        <taxon>Selaginellaceae</taxon>
        <taxon>Selaginella</taxon>
    </lineage>
</organism>
<dbReference type="InParanoid" id="D8QY31"/>
<proteinExistence type="predicted"/>
<dbReference type="PANTHER" id="PTHR46301">
    <property type="entry name" value="F-BOX/KELCH-REPEAT PROTEIN"/>
    <property type="match status" value="1"/>
</dbReference>
<dbReference type="KEGG" id="smo:SELMODRAFT_405004"/>
<sequence>MDASIWANLSLDFQLKLLDHLPLRALFRAKMWRQAVLSLWETKFYYVHGNKIASPGENCWSPLPLDYLPNYPEELPRADVWPAASMGLLLVETRQALIVTNPLTRRWTRLPRLLCDPGSYTCIISFQAFPDSSFRVVCASSECLHVYTTLQLLVYHHRCGAAVAAPWEGREVDIGDGQVLASNPELGLCSDGSNVFFVTWTRLASATEEFSLKSINFVGRGSVARTVARWKSLPPGFMVLDKFVYLPVVCGGRILLPCMQTSSGGDRVMVTPALLLLDERLEQWQPFVAMPLDDLGLVPRELVPRMASEWCIRARACEEEVVLSLLGLEFQCVYRISSRTWSPLPLEGGSICIGTIPFKFSLLGTVPGDSHRGARSQLGPPPRGLLSVAMAAGAPSDELHRISSFAWFHPTYISEKGCTDCLACNYRHTAFVTESAWRQVLVASSSYPVKKPPLSVELITELVTPPRRAIDHGVLQPGDRCVAQRPSARNSINGQTKKSDEKASKATAAAAATNAVESASTKPSGGRQESARAKSLTRRSSPQLSKSNSAAPRHSRAPLERRSSTAGPRHRESDLFAQGEHGLAPGLRVGALFDWITFQTSRKSSWTCVRRRLLLVETTRAQLIVTNPLTRRWARLPPLDSADRSCASIASFQAFPDSSLRVVYASGTSFALNNLKLHAYGHRCGAEVAAAWESWEVDIGAGQELATFPKLGFCSDKSNVFFITRTSSGEEDYSLKSVTFLDRGSRVRWKSLPPGFSVSEKPTFFPTEMHPLPVICGRRILLPCLQKSICGGDGGMLTPALLRLDERLEHWQPFAAVPLDVIPREIVRMAWEQCIRAVACEDDEVVLGLLDVGFQCVYRISSQTWSPLPLPDSKQRSLGTVPFKLSLFQSSSRVWRPARGHIFPTLVYFLRTLSHTKSSESSITRRGGMFGDVSNLCVLGVVDLERTRIVEKRKEETDDEMLSGERNQKVDPSATPGHLPPIRHAQLFVGDESHANERRRWRSDDSGFALPGREAAAVAALCGTWFLGRLFQGLQSSWMLVRRPARILALLELEFQYLQPDMVATAAAGIRAEQWEPSCPSSSRWSAKCQVRLLQKWEPSCPSTSRWYLGRGCYKTKIASKNYDLLAVVWRTPSQVRNSYNFAQAGLSTLAVVACSVMPGEGKAGFRDGLGRFVRCCVLVPLWSKYEASSADGCTCWHIPSITSKGTGRDPTPIVSGAAAVASDPQCSYIPSYQCDVHGKGMMRDLHARVIRDTLGGLALNSMMLEGLSQLYQWMLEEDQQCTYLFGVDKFGANALARMVAESLATLDSSQKGRTSDLVDWSLGKVQLSNKPNLQWFRNAATVVLVDRVDLDLALVFSVWVGSFRVMPGSYKRSQITSAGQQQCHTVRRLTALEGIWAAYVVLVGNVVGIVSSGLPLRLESSLPGQRRDPGYGMLGYSLMQCLVELAVTSLRLVPRLGDSKWLVRCWYVVLEIGIWVEWCAAKRSLPTGPQSSAPIAWELTVLQAGALARAAILAAVSGKWTN</sequence>
<feature type="compositionally biased region" description="Low complexity" evidence="1">
    <location>
        <begin position="505"/>
        <end position="521"/>
    </location>
</feature>
<protein>
    <submittedName>
        <fullName evidence="2">Uncharacterized protein</fullName>
    </submittedName>
</protein>
<evidence type="ECO:0000313" key="3">
    <source>
        <dbReference type="Proteomes" id="UP000001514"/>
    </source>
</evidence>
<dbReference type="PANTHER" id="PTHR46301:SF77">
    <property type="entry name" value="F-BOX ONLY PROTEIN 6"/>
    <property type="match status" value="1"/>
</dbReference>
<dbReference type="Gramene" id="EFJ35130">
    <property type="protein sequence ID" value="EFJ35130"/>
    <property type="gene ID" value="SELMODRAFT_405004"/>
</dbReference>
<gene>
    <name evidence="2" type="ORF">SELMODRAFT_405004</name>
</gene>
<evidence type="ECO:0000313" key="2">
    <source>
        <dbReference type="EMBL" id="EFJ35130.1"/>
    </source>
</evidence>
<dbReference type="HOGENOM" id="CLU_247639_0_0_1"/>
<keyword evidence="3" id="KW-1185">Reference proteome</keyword>
<dbReference type="GO" id="GO:0031146">
    <property type="term" value="P:SCF-dependent proteasomal ubiquitin-dependent protein catabolic process"/>
    <property type="evidence" value="ECO:0000318"/>
    <property type="project" value="GO_Central"/>
</dbReference>
<dbReference type="GO" id="GO:0004842">
    <property type="term" value="F:ubiquitin-protein transferase activity"/>
    <property type="evidence" value="ECO:0000318"/>
    <property type="project" value="GO_Central"/>
</dbReference>
<feature type="compositionally biased region" description="Basic and acidic residues" evidence="1">
    <location>
        <begin position="557"/>
        <end position="570"/>
    </location>
</feature>
<feature type="region of interest" description="Disordered" evidence="1">
    <location>
        <begin position="954"/>
        <end position="977"/>
    </location>
</feature>
<dbReference type="Proteomes" id="UP000001514">
    <property type="component" value="Unassembled WGS sequence"/>
</dbReference>
<reference evidence="2 3" key="1">
    <citation type="journal article" date="2011" name="Science">
        <title>The Selaginella genome identifies genetic changes associated with the evolution of vascular plants.</title>
        <authorList>
            <person name="Banks J.A."/>
            <person name="Nishiyama T."/>
            <person name="Hasebe M."/>
            <person name="Bowman J.L."/>
            <person name="Gribskov M."/>
            <person name="dePamphilis C."/>
            <person name="Albert V.A."/>
            <person name="Aono N."/>
            <person name="Aoyama T."/>
            <person name="Ambrose B.A."/>
            <person name="Ashton N.W."/>
            <person name="Axtell M.J."/>
            <person name="Barker E."/>
            <person name="Barker M.S."/>
            <person name="Bennetzen J.L."/>
            <person name="Bonawitz N.D."/>
            <person name="Chapple C."/>
            <person name="Cheng C."/>
            <person name="Correa L.G."/>
            <person name="Dacre M."/>
            <person name="DeBarry J."/>
            <person name="Dreyer I."/>
            <person name="Elias M."/>
            <person name="Engstrom E.M."/>
            <person name="Estelle M."/>
            <person name="Feng L."/>
            <person name="Finet C."/>
            <person name="Floyd S.K."/>
            <person name="Frommer W.B."/>
            <person name="Fujita T."/>
            <person name="Gramzow L."/>
            <person name="Gutensohn M."/>
            <person name="Harholt J."/>
            <person name="Hattori M."/>
            <person name="Heyl A."/>
            <person name="Hirai T."/>
            <person name="Hiwatashi Y."/>
            <person name="Ishikawa M."/>
            <person name="Iwata M."/>
            <person name="Karol K.G."/>
            <person name="Koehler B."/>
            <person name="Kolukisaoglu U."/>
            <person name="Kubo M."/>
            <person name="Kurata T."/>
            <person name="Lalonde S."/>
            <person name="Li K."/>
            <person name="Li Y."/>
            <person name="Litt A."/>
            <person name="Lyons E."/>
            <person name="Manning G."/>
            <person name="Maruyama T."/>
            <person name="Michael T.P."/>
            <person name="Mikami K."/>
            <person name="Miyazaki S."/>
            <person name="Morinaga S."/>
            <person name="Murata T."/>
            <person name="Mueller-Roeber B."/>
            <person name="Nelson D.R."/>
            <person name="Obara M."/>
            <person name="Oguri Y."/>
            <person name="Olmstead R.G."/>
            <person name="Onodera N."/>
            <person name="Petersen B.L."/>
            <person name="Pils B."/>
            <person name="Prigge M."/>
            <person name="Rensing S.A."/>
            <person name="Riano-Pachon D.M."/>
            <person name="Roberts A.W."/>
            <person name="Sato Y."/>
            <person name="Scheller H.V."/>
            <person name="Schulz B."/>
            <person name="Schulz C."/>
            <person name="Shakirov E.V."/>
            <person name="Shibagaki N."/>
            <person name="Shinohara N."/>
            <person name="Shippen D.E."/>
            <person name="Soerensen I."/>
            <person name="Sotooka R."/>
            <person name="Sugimoto N."/>
            <person name="Sugita M."/>
            <person name="Sumikawa N."/>
            <person name="Tanurdzic M."/>
            <person name="Theissen G."/>
            <person name="Ulvskov P."/>
            <person name="Wakazuki S."/>
            <person name="Weng J.K."/>
            <person name="Willats W.W."/>
            <person name="Wipf D."/>
            <person name="Wolf P.G."/>
            <person name="Yang L."/>
            <person name="Zimmer A.D."/>
            <person name="Zhu Q."/>
            <person name="Mitros T."/>
            <person name="Hellsten U."/>
            <person name="Loque D."/>
            <person name="Otillar R."/>
            <person name="Salamov A."/>
            <person name="Schmutz J."/>
            <person name="Shapiro H."/>
            <person name="Lindquist E."/>
            <person name="Lucas S."/>
            <person name="Rokhsar D."/>
            <person name="Grigoriev I.V."/>
        </authorList>
    </citation>
    <scope>NUCLEOTIDE SEQUENCE [LARGE SCALE GENOMIC DNA]</scope>
</reference>
<feature type="region of interest" description="Disordered" evidence="1">
    <location>
        <begin position="470"/>
        <end position="570"/>
    </location>
</feature>
<dbReference type="EMBL" id="GL377568">
    <property type="protein sequence ID" value="EFJ35130.1"/>
    <property type="molecule type" value="Genomic_DNA"/>
</dbReference>
<feature type="compositionally biased region" description="Polar residues" evidence="1">
    <location>
        <begin position="538"/>
        <end position="550"/>
    </location>
</feature>
<accession>D8QY31</accession>